<keyword evidence="7" id="KW-0408">Iron</keyword>
<evidence type="ECO:0000256" key="2">
    <source>
        <dbReference type="ARBA" id="ARBA00009003"/>
    </source>
</evidence>
<feature type="transmembrane region" description="Helical" evidence="8">
    <location>
        <begin position="744"/>
        <end position="764"/>
    </location>
</feature>
<name>A0A0F0I837_ASPPU</name>
<dbReference type="PRINTS" id="PR00463">
    <property type="entry name" value="EP450I"/>
</dbReference>
<keyword evidence="3" id="KW-0808">Transferase</keyword>
<dbReference type="GO" id="GO:0016020">
    <property type="term" value="C:membrane"/>
    <property type="evidence" value="ECO:0007669"/>
    <property type="project" value="UniProtKB-SubCell"/>
</dbReference>
<keyword evidence="4 8" id="KW-0812">Transmembrane</keyword>
<dbReference type="Pfam" id="PF04488">
    <property type="entry name" value="Gly_transf_sug"/>
    <property type="match status" value="1"/>
</dbReference>
<dbReference type="GO" id="GO:0004497">
    <property type="term" value="F:monooxygenase activity"/>
    <property type="evidence" value="ECO:0007669"/>
    <property type="project" value="InterPro"/>
</dbReference>
<dbReference type="GO" id="GO:0005506">
    <property type="term" value="F:iron ion binding"/>
    <property type="evidence" value="ECO:0007669"/>
    <property type="project" value="InterPro"/>
</dbReference>
<evidence type="ECO:0000256" key="8">
    <source>
        <dbReference type="SAM" id="Phobius"/>
    </source>
</evidence>
<dbReference type="PANTHER" id="PTHR32385">
    <property type="entry name" value="MANNOSYL PHOSPHORYLINOSITOL CERAMIDE SYNTHASE"/>
    <property type="match status" value="1"/>
</dbReference>
<evidence type="ECO:0000256" key="4">
    <source>
        <dbReference type="ARBA" id="ARBA00022692"/>
    </source>
</evidence>
<accession>A0A0F0I837</accession>
<dbReference type="Gene3D" id="3.90.550.20">
    <property type="match status" value="1"/>
</dbReference>
<comment type="subcellular location">
    <subcellularLocation>
        <location evidence="1">Membrane</location>
    </subcellularLocation>
</comment>
<dbReference type="STRING" id="1403190.A0A0F0I837"/>
<reference evidence="9 10" key="1">
    <citation type="submission" date="2015-02" db="EMBL/GenBank/DDBJ databases">
        <title>Draft genome sequence of Aspergillus parasiticus SU-1.</title>
        <authorList>
            <person name="Yu J."/>
            <person name="Fedorova N."/>
            <person name="Yin Y."/>
            <person name="Losada L."/>
            <person name="Zafar N."/>
            <person name="Taujale R."/>
            <person name="Ehrlich K.C."/>
            <person name="Bhatnagar D."/>
            <person name="Cleveland T.E."/>
            <person name="Bennett J.W."/>
            <person name="Nierman W.C."/>
        </authorList>
    </citation>
    <scope>NUCLEOTIDE SEQUENCE [LARGE SCALE GENOMIC DNA]</scope>
    <source>
        <strain evidence="10">ATCC 56775 / NRRL 5862 / SRRC 143 / SU-1</strain>
    </source>
</reference>
<dbReference type="SUPFAM" id="SSF48264">
    <property type="entry name" value="Cytochrome P450"/>
    <property type="match status" value="1"/>
</dbReference>
<keyword evidence="6 8" id="KW-0472">Membrane</keyword>
<dbReference type="InterPro" id="IPR007577">
    <property type="entry name" value="GlycoTrfase_DXD_sugar-bd_CS"/>
</dbReference>
<gene>
    <name evidence="9" type="ORF">P875_00034289</name>
</gene>
<evidence type="ECO:0000313" key="9">
    <source>
        <dbReference type="EMBL" id="KJK62842.1"/>
    </source>
</evidence>
<dbReference type="SUPFAM" id="SSF53448">
    <property type="entry name" value="Nucleotide-diphospho-sugar transferases"/>
    <property type="match status" value="1"/>
</dbReference>
<dbReference type="PANTHER" id="PTHR32385:SF20">
    <property type="entry name" value="MANNOSYL PHOSPHORYLINOSITOL CERAMIDE SYNTHASE CSH1-RELATED"/>
    <property type="match status" value="1"/>
</dbReference>
<dbReference type="Proteomes" id="UP000033540">
    <property type="component" value="Unassembled WGS sequence"/>
</dbReference>
<evidence type="ECO:0000313" key="10">
    <source>
        <dbReference type="Proteomes" id="UP000033540"/>
    </source>
</evidence>
<dbReference type="GO" id="GO:0051999">
    <property type="term" value="P:mannosyl-inositol phosphorylceramide biosynthetic process"/>
    <property type="evidence" value="ECO:0007669"/>
    <property type="project" value="TreeGrafter"/>
</dbReference>
<dbReference type="GO" id="GO:0020037">
    <property type="term" value="F:heme binding"/>
    <property type="evidence" value="ECO:0007669"/>
    <property type="project" value="InterPro"/>
</dbReference>
<dbReference type="AlphaFoldDB" id="A0A0F0I837"/>
<dbReference type="OrthoDB" id="1470350at2759"/>
<evidence type="ECO:0000256" key="5">
    <source>
        <dbReference type="ARBA" id="ARBA00022989"/>
    </source>
</evidence>
<dbReference type="InterPro" id="IPR002401">
    <property type="entry name" value="Cyt_P450_E_grp-I"/>
</dbReference>
<dbReference type="PRINTS" id="PR00385">
    <property type="entry name" value="P450"/>
</dbReference>
<dbReference type="GO" id="GO:0016705">
    <property type="term" value="F:oxidoreductase activity, acting on paired donors, with incorporation or reduction of molecular oxygen"/>
    <property type="evidence" value="ECO:0007669"/>
    <property type="project" value="InterPro"/>
</dbReference>
<feature type="binding site" description="axial binding residue" evidence="7">
    <location>
        <position position="417"/>
    </location>
    <ligand>
        <name>heme</name>
        <dbReference type="ChEBI" id="CHEBI:30413"/>
    </ligand>
    <ligandPart>
        <name>Fe</name>
        <dbReference type="ChEBI" id="CHEBI:18248"/>
    </ligandPart>
</feature>
<dbReference type="InterPro" id="IPR001128">
    <property type="entry name" value="Cyt_P450"/>
</dbReference>
<protein>
    <submittedName>
        <fullName evidence="9">OCH1 like protein</fullName>
    </submittedName>
</protein>
<evidence type="ECO:0000256" key="3">
    <source>
        <dbReference type="ARBA" id="ARBA00022679"/>
    </source>
</evidence>
<evidence type="ECO:0000256" key="7">
    <source>
        <dbReference type="PIRSR" id="PIRSR602401-1"/>
    </source>
</evidence>
<comment type="similarity">
    <text evidence="2">Belongs to the glycosyltransferase 32 family.</text>
</comment>
<proteinExistence type="inferred from homology"/>
<dbReference type="EMBL" id="JZEE01000593">
    <property type="protein sequence ID" value="KJK62842.1"/>
    <property type="molecule type" value="Genomic_DNA"/>
</dbReference>
<dbReference type="GO" id="GO:0000030">
    <property type="term" value="F:mannosyltransferase activity"/>
    <property type="evidence" value="ECO:0007669"/>
    <property type="project" value="TreeGrafter"/>
</dbReference>
<dbReference type="Gene3D" id="1.10.630.10">
    <property type="entry name" value="Cytochrome P450"/>
    <property type="match status" value="1"/>
</dbReference>
<comment type="caution">
    <text evidence="9">The sequence shown here is derived from an EMBL/GenBank/DDBJ whole genome shotgun (WGS) entry which is preliminary data.</text>
</comment>
<evidence type="ECO:0000256" key="1">
    <source>
        <dbReference type="ARBA" id="ARBA00004370"/>
    </source>
</evidence>
<dbReference type="InterPro" id="IPR036396">
    <property type="entry name" value="Cyt_P450_sf"/>
</dbReference>
<dbReference type="InterPro" id="IPR029044">
    <property type="entry name" value="Nucleotide-diphossugar_trans"/>
</dbReference>
<keyword evidence="5 8" id="KW-1133">Transmembrane helix</keyword>
<dbReference type="CDD" id="cd11070">
    <property type="entry name" value="CYP56-like"/>
    <property type="match status" value="1"/>
</dbReference>
<keyword evidence="7" id="KW-0349">Heme</keyword>
<comment type="cofactor">
    <cofactor evidence="7">
        <name>heme</name>
        <dbReference type="ChEBI" id="CHEBI:30413"/>
    </cofactor>
</comment>
<dbReference type="Pfam" id="PF00067">
    <property type="entry name" value="p450"/>
    <property type="match status" value="1"/>
</dbReference>
<keyword evidence="7" id="KW-0479">Metal-binding</keyword>
<sequence length="787" mass="90087">MVCDASVASQICMSRHGFPKPIKQYGALEMYGPNIVTSEGSQWAHLRRHTATPFNERNSALVWEETVRQTNEMVQYWEDEHSRSSSASEFILTGAREDILKFTLNIICSVGYGVKLPFRPVLENSTESAVGLFKDAITPSPGYHFTFRSAMEYLNKHITSMFIANGLLPKGIPRSVLPFFKKDFDAFDDIGRYLRALVSTAETKETLSQNLIDGLIRSKQTIYKDQGLDPELTDDEILGNLFVFTIAGHETTAVSLRFALVLLALNQDAQEYLYEGIREATYDEPHNPVEWDYRRVYPKLVSPLCVMLETLRMYPPVADIPRWTGDSAVNITYQNQPYLLPPHVYVNVNASGLHYSEDYWGPDAAVFDPKRWDKQNTKSFLAKNEGGGLSGPGLEYDTIHKPVRGSYIPFSDGFRSCIGKKFAQVEFVVAMAIIFREYRVMLAKSNERETEDDRRRRAEKVLGESTAFITLSMRDEVPLLFQKRCTHSLSLNNFSPAYVTALNESINLGQPIQFDAADNKTSPTSIPRIIHRTYKTKDIPSHWKGTYESCRVLNPTYEQYFWTDESSRRFIETHFDWFLPTYDAYPYSIQRADAIRYFILWHYGGVYIDMDIACRRPLDPLLDFSAWMPKTQPYGVSNDLMASTPGHPFITKLALSLHDHDGFYLSKYITVFFTTGPMYLSSILTEWFRKVQNGPGEEITMPHSVAILPSMMYDTTAYSFFGHAPGSTWHGNDVAAVSYVYKHWREFCLGVVALGLLVLTIYILRVRRRRSKYTLILDRQDEEAGHF</sequence>
<evidence type="ECO:0000256" key="6">
    <source>
        <dbReference type="ARBA" id="ARBA00023136"/>
    </source>
</evidence>
<organism evidence="9 10">
    <name type="scientific">Aspergillus parasiticus (strain ATCC 56775 / NRRL 5862 / SRRC 143 / SU-1)</name>
    <dbReference type="NCBI Taxonomy" id="1403190"/>
    <lineage>
        <taxon>Eukaryota</taxon>
        <taxon>Fungi</taxon>
        <taxon>Dikarya</taxon>
        <taxon>Ascomycota</taxon>
        <taxon>Pezizomycotina</taxon>
        <taxon>Eurotiomycetes</taxon>
        <taxon>Eurotiomycetidae</taxon>
        <taxon>Eurotiales</taxon>
        <taxon>Aspergillaceae</taxon>
        <taxon>Aspergillus</taxon>
        <taxon>Aspergillus subgen. Circumdati</taxon>
    </lineage>
</organism>
<dbReference type="InterPro" id="IPR051706">
    <property type="entry name" value="Glycosyltransferase_domain"/>
</dbReference>